<reference evidence="3" key="1">
    <citation type="journal article" date="2019" name="Int. J. Syst. Evol. Microbiol.">
        <title>The Global Catalogue of Microorganisms (GCM) 10K type strain sequencing project: providing services to taxonomists for standard genome sequencing and annotation.</title>
        <authorList>
            <consortium name="The Broad Institute Genomics Platform"/>
            <consortium name="The Broad Institute Genome Sequencing Center for Infectious Disease"/>
            <person name="Wu L."/>
            <person name="Ma J."/>
        </authorList>
    </citation>
    <scope>NUCLEOTIDE SEQUENCE [LARGE SCALE GENOMIC DNA]</scope>
    <source>
        <strain evidence="3">CCUG 63419</strain>
    </source>
</reference>
<sequence>MSKKKAYLLPAATILMLGLTACGGAKDATTGSAPEEAPPREAGDFKVKELKVDAGPDNTSGVTPTVSTFTTEDGKLGIRVNGIDIGDGVQTPVISNMKIEPVNESASSARMAAREAAAPSVSDAVCKSIETGASGSGDKFDIVVSLDTTGSMGAQAGKLAEKIVDFAAKLEEQKLDVRFAGITVGDAFATLKASGSSYASDGVAKGSLGAPPTFDSSERPDTGLALITANDMQSFFTEVKSKVGGGLGGGDSPENYLGPIDYFNKSIDFRKDAGRFYIAIGDECAHKSGSSSNIDGTVWEPRSAELIKESLIKDGAAVHLIWADRSCSTSYYDMRDLQKATGGSWTNLYDATFDLTKLPAIEAIGAKRKTLECEVTVAGSVKVTFTISVGDGVGKHTWDVTAIL</sequence>
<accession>A0ABW3HJB5</accession>
<dbReference type="RefSeq" id="WP_379071953.1">
    <property type="nucleotide sequence ID" value="NZ_JBHTIT010000001.1"/>
</dbReference>
<dbReference type="Proteomes" id="UP001597044">
    <property type="component" value="Unassembled WGS sequence"/>
</dbReference>
<comment type="caution">
    <text evidence="2">The sequence shown here is derived from an EMBL/GenBank/DDBJ whole genome shotgun (WGS) entry which is preliminary data.</text>
</comment>
<proteinExistence type="predicted"/>
<gene>
    <name evidence="2" type="ORF">ACFQ0F_10755</name>
</gene>
<keyword evidence="3" id="KW-1185">Reference proteome</keyword>
<dbReference type="EMBL" id="JBHTIT010000001">
    <property type="protein sequence ID" value="MFD0950863.1"/>
    <property type="molecule type" value="Genomic_DNA"/>
</dbReference>
<dbReference type="InterPro" id="IPR036465">
    <property type="entry name" value="vWFA_dom_sf"/>
</dbReference>
<feature type="signal peptide" evidence="1">
    <location>
        <begin position="1"/>
        <end position="27"/>
    </location>
</feature>
<keyword evidence="1" id="KW-0732">Signal</keyword>
<protein>
    <recommendedName>
        <fullName evidence="4">VWFA domain-containing protein</fullName>
    </recommendedName>
</protein>
<dbReference type="Gene3D" id="3.40.50.410">
    <property type="entry name" value="von Willebrand factor, type A domain"/>
    <property type="match status" value="1"/>
</dbReference>
<name>A0ABW3HJB5_9GAMM</name>
<organism evidence="2 3">
    <name type="scientific">Paraperlucidibaca wandonensis</name>
    <dbReference type="NCBI Taxonomy" id="1268273"/>
    <lineage>
        <taxon>Bacteria</taxon>
        <taxon>Pseudomonadati</taxon>
        <taxon>Pseudomonadota</taxon>
        <taxon>Gammaproteobacteria</taxon>
        <taxon>Moraxellales</taxon>
        <taxon>Moraxellaceae</taxon>
        <taxon>Paraperlucidibaca</taxon>
    </lineage>
</organism>
<evidence type="ECO:0000313" key="3">
    <source>
        <dbReference type="Proteomes" id="UP001597044"/>
    </source>
</evidence>
<evidence type="ECO:0008006" key="4">
    <source>
        <dbReference type="Google" id="ProtNLM"/>
    </source>
</evidence>
<evidence type="ECO:0000313" key="2">
    <source>
        <dbReference type="EMBL" id="MFD0950863.1"/>
    </source>
</evidence>
<dbReference type="PROSITE" id="PS51257">
    <property type="entry name" value="PROKAR_LIPOPROTEIN"/>
    <property type="match status" value="1"/>
</dbReference>
<feature type="chain" id="PRO_5045811316" description="VWFA domain-containing protein" evidence="1">
    <location>
        <begin position="28"/>
        <end position="404"/>
    </location>
</feature>
<evidence type="ECO:0000256" key="1">
    <source>
        <dbReference type="SAM" id="SignalP"/>
    </source>
</evidence>